<gene>
    <name evidence="1" type="ORF">Pint_30943</name>
</gene>
<dbReference type="EMBL" id="CM047746">
    <property type="protein sequence ID" value="KAJ0021028.1"/>
    <property type="molecule type" value="Genomic_DNA"/>
</dbReference>
<evidence type="ECO:0000313" key="2">
    <source>
        <dbReference type="Proteomes" id="UP001163603"/>
    </source>
</evidence>
<comment type="caution">
    <text evidence="1">The sequence shown here is derived from an EMBL/GenBank/DDBJ whole genome shotgun (WGS) entry which is preliminary data.</text>
</comment>
<name>A0ACC0XQS5_9ROSI</name>
<proteinExistence type="predicted"/>
<accession>A0ACC0XQS5</accession>
<keyword evidence="2" id="KW-1185">Reference proteome</keyword>
<evidence type="ECO:0000313" key="1">
    <source>
        <dbReference type="EMBL" id="KAJ0021028.1"/>
    </source>
</evidence>
<reference evidence="2" key="1">
    <citation type="journal article" date="2023" name="G3 (Bethesda)">
        <title>Genome assembly and association tests identify interacting loci associated with vigor, precocity, and sex in interspecific pistachio rootstocks.</title>
        <authorList>
            <person name="Palmer W."/>
            <person name="Jacygrad E."/>
            <person name="Sagayaradj S."/>
            <person name="Cavanaugh K."/>
            <person name="Han R."/>
            <person name="Bertier L."/>
            <person name="Beede B."/>
            <person name="Kafkas S."/>
            <person name="Golino D."/>
            <person name="Preece J."/>
            <person name="Michelmore R."/>
        </authorList>
    </citation>
    <scope>NUCLEOTIDE SEQUENCE [LARGE SCALE GENOMIC DNA]</scope>
</reference>
<sequence length="79" mass="8989">MVDKITSCTEENLIEALVSKKKIYKMKQLLRPWSSHLLGKLAFHTNPYVISLIFCLFLELISGGITPGQSNERQVIIIQ</sequence>
<organism evidence="1 2">
    <name type="scientific">Pistacia integerrima</name>
    <dbReference type="NCBI Taxonomy" id="434235"/>
    <lineage>
        <taxon>Eukaryota</taxon>
        <taxon>Viridiplantae</taxon>
        <taxon>Streptophyta</taxon>
        <taxon>Embryophyta</taxon>
        <taxon>Tracheophyta</taxon>
        <taxon>Spermatophyta</taxon>
        <taxon>Magnoliopsida</taxon>
        <taxon>eudicotyledons</taxon>
        <taxon>Gunneridae</taxon>
        <taxon>Pentapetalae</taxon>
        <taxon>rosids</taxon>
        <taxon>malvids</taxon>
        <taxon>Sapindales</taxon>
        <taxon>Anacardiaceae</taxon>
        <taxon>Pistacia</taxon>
    </lineage>
</organism>
<protein>
    <submittedName>
        <fullName evidence="1">Uncharacterized protein</fullName>
    </submittedName>
</protein>
<dbReference type="Proteomes" id="UP001163603">
    <property type="component" value="Chromosome 11"/>
</dbReference>